<dbReference type="PANTHER" id="PTHR37835">
    <property type="entry name" value="ALPHA-CLOSTRIPAIN"/>
    <property type="match status" value="1"/>
</dbReference>
<protein>
    <recommendedName>
        <fullName evidence="4">Clostripain</fullName>
    </recommendedName>
</protein>
<dbReference type="Pfam" id="PF03415">
    <property type="entry name" value="Peptidase_C11"/>
    <property type="match status" value="1"/>
</dbReference>
<dbReference type="EMBL" id="PUEC01000002">
    <property type="protein sequence ID" value="PWB04204.1"/>
    <property type="molecule type" value="Genomic_DNA"/>
</dbReference>
<feature type="chain" id="PRO_5015976485" description="Clostripain" evidence="1">
    <location>
        <begin position="25"/>
        <end position="401"/>
    </location>
</feature>
<dbReference type="InterPro" id="IPR005077">
    <property type="entry name" value="Peptidase_C11"/>
</dbReference>
<evidence type="ECO:0000313" key="3">
    <source>
        <dbReference type="Proteomes" id="UP000244905"/>
    </source>
</evidence>
<dbReference type="Proteomes" id="UP000244905">
    <property type="component" value="Unassembled WGS sequence"/>
</dbReference>
<accession>A0A2V1IMT1</accession>
<evidence type="ECO:0000256" key="1">
    <source>
        <dbReference type="SAM" id="SignalP"/>
    </source>
</evidence>
<dbReference type="AlphaFoldDB" id="A0A2V1IMT1"/>
<gene>
    <name evidence="2" type="ORF">C5O23_01200</name>
</gene>
<evidence type="ECO:0000313" key="2">
    <source>
        <dbReference type="EMBL" id="PWB04204.1"/>
    </source>
</evidence>
<dbReference type="Gene3D" id="3.40.50.11970">
    <property type="match status" value="1"/>
</dbReference>
<evidence type="ECO:0008006" key="4">
    <source>
        <dbReference type="Google" id="ProtNLM"/>
    </source>
</evidence>
<proteinExistence type="predicted"/>
<dbReference type="GeneID" id="82524966"/>
<comment type="caution">
    <text evidence="2">The sequence shown here is derived from an EMBL/GenBank/DDBJ whole genome shotgun (WGS) entry which is preliminary data.</text>
</comment>
<reference evidence="3" key="1">
    <citation type="submission" date="2018-02" db="EMBL/GenBank/DDBJ databases">
        <authorList>
            <person name="Clavel T."/>
            <person name="Strowig T."/>
        </authorList>
    </citation>
    <scope>NUCLEOTIDE SEQUENCE [LARGE SCALE GENOMIC DNA]</scope>
    <source>
        <strain evidence="3">DSM 103720</strain>
    </source>
</reference>
<feature type="signal peptide" evidence="1">
    <location>
        <begin position="1"/>
        <end position="24"/>
    </location>
</feature>
<organism evidence="2 3">
    <name type="scientific">Duncaniella muris</name>
    <dbReference type="NCBI Taxonomy" id="2094150"/>
    <lineage>
        <taxon>Bacteria</taxon>
        <taxon>Pseudomonadati</taxon>
        <taxon>Bacteroidota</taxon>
        <taxon>Bacteroidia</taxon>
        <taxon>Bacteroidales</taxon>
        <taxon>Muribaculaceae</taxon>
        <taxon>Duncaniella</taxon>
    </lineage>
</organism>
<dbReference type="RefSeq" id="WP_107031128.1">
    <property type="nucleotide sequence ID" value="NZ_CAXHPX010000022.1"/>
</dbReference>
<keyword evidence="1" id="KW-0732">Signal</keyword>
<keyword evidence="3" id="KW-1185">Reference proteome</keyword>
<sequence length="401" mass="44825">MHRFLLNILLTFCSFCLLNSCGEADEPAPPAPPSPSEEVHRTVLVYMLADNNLGWANSFDAYDLDEMVRGAKNGGLNGGRLLVYYNRPYTNDGNPPQLIEITVQGQKILKTYTDDPDLYSVEIGRMRQVLADMKELAPAEDYGMIFWGHATAWMTHPEDMDQSKASRSYGTDRDKWMSLSSLGKALEGEKFSFLYFDCCLMGTVEIAYELRALTPVIVGSPTEVEGEGMPYHLNIPAFFADGTPDLVGAATNTFTYLKEKGLRSQMVVVDTSALDDLAEASRGILATLTSYPAELTQVQALSQSFNPFDPVFHSTRPVYDMEDYMKKISKNSPALLAAWQDAFDRCILYKAHTDRDFTGIAVRTYGGLGSFIIKRPEETAYRGYDKTLWWKEVVSTAPVFN</sequence>
<dbReference type="PANTHER" id="PTHR37835:SF1">
    <property type="entry name" value="ALPHA-CLOSTRIPAIN"/>
    <property type="match status" value="1"/>
</dbReference>
<name>A0A2V1IMT1_9BACT</name>